<gene>
    <name evidence="2" type="ORF">Aph01nite_76240</name>
</gene>
<dbReference type="RefSeq" id="WP_204045923.1">
    <property type="nucleotide sequence ID" value="NZ_BOOA01000119.1"/>
</dbReference>
<keyword evidence="3" id="KW-1185">Reference proteome</keyword>
<organism evidence="2 3">
    <name type="scientific">Acrocarpospora phusangensis</name>
    <dbReference type="NCBI Taxonomy" id="1070424"/>
    <lineage>
        <taxon>Bacteria</taxon>
        <taxon>Bacillati</taxon>
        <taxon>Actinomycetota</taxon>
        <taxon>Actinomycetes</taxon>
        <taxon>Streptosporangiales</taxon>
        <taxon>Streptosporangiaceae</taxon>
        <taxon>Acrocarpospora</taxon>
    </lineage>
</organism>
<dbReference type="EMBL" id="BOOA01000119">
    <property type="protein sequence ID" value="GIH29314.1"/>
    <property type="molecule type" value="Genomic_DNA"/>
</dbReference>
<dbReference type="AlphaFoldDB" id="A0A919UPZ8"/>
<feature type="signal peptide" evidence="1">
    <location>
        <begin position="1"/>
        <end position="25"/>
    </location>
</feature>
<evidence type="ECO:0000313" key="2">
    <source>
        <dbReference type="EMBL" id="GIH29314.1"/>
    </source>
</evidence>
<feature type="chain" id="PRO_5037632313" evidence="1">
    <location>
        <begin position="26"/>
        <end position="192"/>
    </location>
</feature>
<sequence length="192" mass="21219">MLKKSLLSVACGLALVAAVPAPASAATTKPLHLRKGLTLSIPKAWKVFRVSKDWTRVVTGRCPKPTGFRDSGCRSFWVLGPEAIKVGHEGFSPYEPSRPFYPASDVSPCVYDKNLWTGEFKLAAKGLRQVGPGHKANYREWKAACLKVGQTNSTVKGHFYQREWFLPASKILVVDQWRTPALPAILKNAAWN</sequence>
<comment type="caution">
    <text evidence="2">The sequence shown here is derived from an EMBL/GenBank/DDBJ whole genome shotgun (WGS) entry which is preliminary data.</text>
</comment>
<name>A0A919UPZ8_9ACTN</name>
<reference evidence="2" key="1">
    <citation type="submission" date="2021-01" db="EMBL/GenBank/DDBJ databases">
        <title>Whole genome shotgun sequence of Acrocarpospora phusangensis NBRC 108782.</title>
        <authorList>
            <person name="Komaki H."/>
            <person name="Tamura T."/>
        </authorList>
    </citation>
    <scope>NUCLEOTIDE SEQUENCE</scope>
    <source>
        <strain evidence="2">NBRC 108782</strain>
    </source>
</reference>
<keyword evidence="1" id="KW-0732">Signal</keyword>
<proteinExistence type="predicted"/>
<evidence type="ECO:0000313" key="3">
    <source>
        <dbReference type="Proteomes" id="UP000640052"/>
    </source>
</evidence>
<protein>
    <submittedName>
        <fullName evidence="2">Uncharacterized protein</fullName>
    </submittedName>
</protein>
<dbReference type="Proteomes" id="UP000640052">
    <property type="component" value="Unassembled WGS sequence"/>
</dbReference>
<evidence type="ECO:0000256" key="1">
    <source>
        <dbReference type="SAM" id="SignalP"/>
    </source>
</evidence>
<accession>A0A919UPZ8</accession>